<comment type="caution">
    <text evidence="1">The sequence shown here is derived from an EMBL/GenBank/DDBJ whole genome shotgun (WGS) entry which is preliminary data.</text>
</comment>
<proteinExistence type="predicted"/>
<dbReference type="OrthoDB" id="1449299at2"/>
<dbReference type="AlphaFoldDB" id="A0A1Y1T6Y4"/>
<sequence length="72" mass="8336">MIVESYTLDILDQDKLVHLLKILAFQFSDYEIHPFTLEDKILIIVSSKTEIEDNFISLVKSEGFNCKLLMVS</sequence>
<dbReference type="RefSeq" id="WP_084840532.1">
    <property type="nucleotide sequence ID" value="NZ_ARYN01000003.1"/>
</dbReference>
<organism evidence="1 2">
    <name type="scientific">Zunongwangia atlantica 22II14-10F7</name>
    <dbReference type="NCBI Taxonomy" id="1185767"/>
    <lineage>
        <taxon>Bacteria</taxon>
        <taxon>Pseudomonadati</taxon>
        <taxon>Bacteroidota</taxon>
        <taxon>Flavobacteriia</taxon>
        <taxon>Flavobacteriales</taxon>
        <taxon>Flavobacteriaceae</taxon>
        <taxon>Zunongwangia</taxon>
    </lineage>
</organism>
<dbReference type="Proteomes" id="UP000192746">
    <property type="component" value="Unassembled WGS sequence"/>
</dbReference>
<evidence type="ECO:0000313" key="1">
    <source>
        <dbReference type="EMBL" id="ORL46806.1"/>
    </source>
</evidence>
<keyword evidence="2" id="KW-1185">Reference proteome</keyword>
<accession>A0A1Y1T6Y4</accession>
<name>A0A1Y1T6Y4_9FLAO</name>
<reference evidence="1 2" key="1">
    <citation type="submission" date="2013-04" db="EMBL/GenBank/DDBJ databases">
        <title>Zunongwangia sp. 22II14-10F7 Genome Sequencing.</title>
        <authorList>
            <person name="Lai Q."/>
            <person name="Shao Z."/>
        </authorList>
    </citation>
    <scope>NUCLEOTIDE SEQUENCE [LARGE SCALE GENOMIC DNA]</scope>
    <source>
        <strain evidence="1 2">22II14-10F7</strain>
    </source>
</reference>
<gene>
    <name evidence="1" type="ORF">IIF7_04781</name>
</gene>
<evidence type="ECO:0000313" key="2">
    <source>
        <dbReference type="Proteomes" id="UP000192746"/>
    </source>
</evidence>
<dbReference type="EMBL" id="ARYN01000003">
    <property type="protein sequence ID" value="ORL46806.1"/>
    <property type="molecule type" value="Genomic_DNA"/>
</dbReference>
<dbReference type="STRING" id="1185767.IIF7_04781"/>
<protein>
    <submittedName>
        <fullName evidence="1">Uncharacterized protein</fullName>
    </submittedName>
</protein>